<sequence length="329" mass="35974">MTELTFGIYPGGVTGTDAREEYLGQGYLATGPDDDPARITAALNRLQGRPGRPFRVRAYLPFNDDTASGAQPTATPADARRYAVDGRRLELVAQYQSATGNTDGYCGFVRELVEQYGETIDLLQIAEEPTMTDMPILDGYFPGVREAIVRGVAAAKERAHELGFAHLRVGFNFTPLYGPAASFLSEMAELGGAEFIEQLDYVGLDFFPDVFHPVAAEDMPRAVEGLLRHHRSLLNEAGFGAIPLHIAENGWPTGPDRTPQRQAEVVSTVVEQVAALAEELNITGYTHFALRDADSANPDLFHQFGIMTDDYTPKPAFDTLCGLIEKFGR</sequence>
<dbReference type="KEGG" id="nah:F5544_17775"/>
<dbReference type="Proteomes" id="UP000503540">
    <property type="component" value="Chromosome"/>
</dbReference>
<dbReference type="EMBL" id="CP046172">
    <property type="protein sequence ID" value="QIS11430.1"/>
    <property type="molecule type" value="Genomic_DNA"/>
</dbReference>
<dbReference type="InterPro" id="IPR017853">
    <property type="entry name" value="GH"/>
</dbReference>
<gene>
    <name evidence="1" type="ORF">F5544_17775</name>
</gene>
<dbReference type="RefSeq" id="WP_174867349.1">
    <property type="nucleotide sequence ID" value="NZ_CP046172.1"/>
</dbReference>
<protein>
    <recommendedName>
        <fullName evidence="3">TIM barrel protein</fullName>
    </recommendedName>
</protein>
<proteinExistence type="predicted"/>
<evidence type="ECO:0008006" key="3">
    <source>
        <dbReference type="Google" id="ProtNLM"/>
    </source>
</evidence>
<name>A0A6G9YE78_9NOCA</name>
<reference evidence="1 2" key="1">
    <citation type="journal article" date="2019" name="ACS Chem. Biol.">
        <title>Identification and Mobilization of a Cryptic Antibiotic Biosynthesis Gene Locus from a Human-Pathogenic Nocardia Isolate.</title>
        <authorList>
            <person name="Herisse M."/>
            <person name="Ishida K."/>
            <person name="Porter J.L."/>
            <person name="Howden B."/>
            <person name="Hertweck C."/>
            <person name="Stinear T.P."/>
            <person name="Pidot S.J."/>
        </authorList>
    </citation>
    <scope>NUCLEOTIDE SEQUENCE [LARGE SCALE GENOMIC DNA]</scope>
    <source>
        <strain evidence="1 2">AUSMDU00012717</strain>
    </source>
</reference>
<keyword evidence="2" id="KW-1185">Reference proteome</keyword>
<dbReference type="Gene3D" id="3.20.20.80">
    <property type="entry name" value="Glycosidases"/>
    <property type="match status" value="1"/>
</dbReference>
<accession>A0A6G9YE78</accession>
<dbReference type="SUPFAM" id="SSF51445">
    <property type="entry name" value="(Trans)glycosidases"/>
    <property type="match status" value="1"/>
</dbReference>
<dbReference type="AlphaFoldDB" id="A0A6G9YE78"/>
<evidence type="ECO:0000313" key="1">
    <source>
        <dbReference type="EMBL" id="QIS11430.1"/>
    </source>
</evidence>
<evidence type="ECO:0000313" key="2">
    <source>
        <dbReference type="Proteomes" id="UP000503540"/>
    </source>
</evidence>
<organism evidence="1 2">
    <name type="scientific">Nocardia arthritidis</name>
    <dbReference type="NCBI Taxonomy" id="228602"/>
    <lineage>
        <taxon>Bacteria</taxon>
        <taxon>Bacillati</taxon>
        <taxon>Actinomycetota</taxon>
        <taxon>Actinomycetes</taxon>
        <taxon>Mycobacteriales</taxon>
        <taxon>Nocardiaceae</taxon>
        <taxon>Nocardia</taxon>
    </lineage>
</organism>